<proteinExistence type="predicted"/>
<evidence type="ECO:0000313" key="1">
    <source>
        <dbReference type="EMBL" id="KAB1636145.1"/>
    </source>
</evidence>
<keyword evidence="2" id="KW-1185">Reference proteome</keyword>
<reference evidence="1 2" key="1">
    <citation type="submission" date="2019-09" db="EMBL/GenBank/DDBJ databases">
        <title>Whole genome shotgun sequencing (WGS) of Ellagibacter isourolithinifaciens DSM 104140(T) and Adlercreutzia muris DSM 29508(T).</title>
        <authorList>
            <person name="Stoll D.A."/>
            <person name="Danylec N."/>
            <person name="Huch M."/>
        </authorList>
    </citation>
    <scope>NUCLEOTIDE SEQUENCE [LARGE SCALE GENOMIC DNA]</scope>
    <source>
        <strain evidence="1 2">DSM 104140</strain>
    </source>
</reference>
<dbReference type="InterPro" id="IPR027417">
    <property type="entry name" value="P-loop_NTPase"/>
</dbReference>
<dbReference type="PANTHER" id="PTHR11070">
    <property type="entry name" value="UVRD / RECB / PCRA DNA HELICASE FAMILY MEMBER"/>
    <property type="match status" value="1"/>
</dbReference>
<protein>
    <submittedName>
        <fullName evidence="1">AAA family ATPase</fullName>
    </submittedName>
</protein>
<sequence>MTESSIEANYNRAKLEADKVDLLIAEALENGCSFLVEAGAGSGKTYSLNQAAAWVQENKWAEYRKNAQSAVCITYTNAAVEVIKERLPENSPVLPRTIHAFAWEAIKQYQSFLVKTVTENLDYMPDEGDFARVDEVRYTLGNRYRENGVQYLYHDDVLKLFCELLDNGKFRRMFADRYPLILIDEYQDSYGPIVEKFVEYFIEPGAAPQFGFFGDAWQTIYQSNKACGAISSDWLKVIRKGSNFRSAPRIVRLLNDIRPDLPQTSAIDGFEGEVVVITNDDYSGSRRNDRNFKGELPPDVLRERLDEVTGLIRGNVLPEETTKTLMITHKVLASQQGYDELLAIIGDALRDEEDVFLIFFKDVVEPVYRALCESDHAGLFEALGVKRYPINKKSDKIRWHELRRSLESARNSKAIDVVNAVVGSGLVPIPPKIEGWMSLYRGDSSTLYASSASIGQYLGLDYQQFVAAIEFLQPDASFSTEHGVKGEEYDNVVFAIGRGWNLYQFDVYAPMITGQVPIPSGKQASFERNRNLFYVCCSRPRKRLFFFVSIPLSLEFRSFLHDLAGEENCYTYGDFLREWPERTIAACVKNGAS</sequence>
<dbReference type="SUPFAM" id="SSF52540">
    <property type="entry name" value="P-loop containing nucleoside triphosphate hydrolases"/>
    <property type="match status" value="1"/>
</dbReference>
<dbReference type="InterPro" id="IPR000212">
    <property type="entry name" value="DNA_helicase_UvrD/REP"/>
</dbReference>
<dbReference type="GO" id="GO:0000725">
    <property type="term" value="P:recombinational repair"/>
    <property type="evidence" value="ECO:0007669"/>
    <property type="project" value="TreeGrafter"/>
</dbReference>
<dbReference type="AlphaFoldDB" id="A0A6N6NLH3"/>
<dbReference type="PANTHER" id="PTHR11070:SF3">
    <property type="entry name" value="DNA 3'-5' HELICASE"/>
    <property type="match status" value="1"/>
</dbReference>
<dbReference type="RefSeq" id="WP_158050358.1">
    <property type="nucleotide sequence ID" value="NZ_WAJR01000035.1"/>
</dbReference>
<dbReference type="EMBL" id="WAJR01000035">
    <property type="protein sequence ID" value="KAB1636145.1"/>
    <property type="molecule type" value="Genomic_DNA"/>
</dbReference>
<dbReference type="Proteomes" id="UP000468668">
    <property type="component" value="Unassembled WGS sequence"/>
</dbReference>
<dbReference type="Pfam" id="PF13245">
    <property type="entry name" value="AAA_19"/>
    <property type="match status" value="1"/>
</dbReference>
<gene>
    <name evidence="1" type="ORF">F8C90_09910</name>
</gene>
<dbReference type="OrthoDB" id="9810135at2"/>
<accession>A0A6N6NLH3</accession>
<dbReference type="GO" id="GO:0005524">
    <property type="term" value="F:ATP binding"/>
    <property type="evidence" value="ECO:0007669"/>
    <property type="project" value="InterPro"/>
</dbReference>
<dbReference type="GeneID" id="98658726"/>
<dbReference type="GO" id="GO:0003677">
    <property type="term" value="F:DNA binding"/>
    <property type="evidence" value="ECO:0007669"/>
    <property type="project" value="InterPro"/>
</dbReference>
<organism evidence="1 2">
    <name type="scientific">Ellagibacter isourolithinifaciens</name>
    <dbReference type="NCBI Taxonomy" id="2137581"/>
    <lineage>
        <taxon>Bacteria</taxon>
        <taxon>Bacillati</taxon>
        <taxon>Actinomycetota</taxon>
        <taxon>Coriobacteriia</taxon>
        <taxon>Eggerthellales</taxon>
        <taxon>Eggerthellaceae</taxon>
        <taxon>Ellagibacter</taxon>
    </lineage>
</organism>
<dbReference type="Gene3D" id="3.40.50.300">
    <property type="entry name" value="P-loop containing nucleotide triphosphate hydrolases"/>
    <property type="match status" value="2"/>
</dbReference>
<dbReference type="GO" id="GO:0043138">
    <property type="term" value="F:3'-5' DNA helicase activity"/>
    <property type="evidence" value="ECO:0007669"/>
    <property type="project" value="TreeGrafter"/>
</dbReference>
<comment type="caution">
    <text evidence="1">The sequence shown here is derived from an EMBL/GenBank/DDBJ whole genome shotgun (WGS) entry which is preliminary data.</text>
</comment>
<evidence type="ECO:0000313" key="2">
    <source>
        <dbReference type="Proteomes" id="UP000468668"/>
    </source>
</evidence>
<dbReference type="GO" id="GO:0005829">
    <property type="term" value="C:cytosol"/>
    <property type="evidence" value="ECO:0007669"/>
    <property type="project" value="TreeGrafter"/>
</dbReference>
<name>A0A6N6NLH3_9ACTN</name>